<evidence type="ECO:0008006" key="3">
    <source>
        <dbReference type="Google" id="ProtNLM"/>
    </source>
</evidence>
<evidence type="ECO:0000313" key="1">
    <source>
        <dbReference type="EMBL" id="KAF4618037.1"/>
    </source>
</evidence>
<reference evidence="1 2" key="1">
    <citation type="submission" date="2019-12" db="EMBL/GenBank/DDBJ databases">
        <authorList>
            <person name="Floudas D."/>
            <person name="Bentzer J."/>
            <person name="Ahren D."/>
            <person name="Johansson T."/>
            <person name="Persson P."/>
            <person name="Tunlid A."/>
        </authorList>
    </citation>
    <scope>NUCLEOTIDE SEQUENCE [LARGE SCALE GENOMIC DNA]</scope>
    <source>
        <strain evidence="1 2">CBS 102.39</strain>
    </source>
</reference>
<dbReference type="AlphaFoldDB" id="A0A8H4QXC5"/>
<organism evidence="1 2">
    <name type="scientific">Agrocybe pediades</name>
    <dbReference type="NCBI Taxonomy" id="84607"/>
    <lineage>
        <taxon>Eukaryota</taxon>
        <taxon>Fungi</taxon>
        <taxon>Dikarya</taxon>
        <taxon>Basidiomycota</taxon>
        <taxon>Agaricomycotina</taxon>
        <taxon>Agaricomycetes</taxon>
        <taxon>Agaricomycetidae</taxon>
        <taxon>Agaricales</taxon>
        <taxon>Agaricineae</taxon>
        <taxon>Strophariaceae</taxon>
        <taxon>Agrocybe</taxon>
    </lineage>
</organism>
<dbReference type="SUPFAM" id="SSF46565">
    <property type="entry name" value="Chaperone J-domain"/>
    <property type="match status" value="1"/>
</dbReference>
<sequence>MNAVAAPMLSILQELRAMVPCEEYDPAGFSDLYVIIPRRRKLFAGAEHSDAHARYRQIIKISHPDKNVAQGESWQSACEEYFKVLNKKKELPK</sequence>
<evidence type="ECO:0000313" key="2">
    <source>
        <dbReference type="Proteomes" id="UP000521872"/>
    </source>
</evidence>
<keyword evidence="2" id="KW-1185">Reference proteome</keyword>
<name>A0A8H4QXC5_9AGAR</name>
<dbReference type="EMBL" id="JAACJL010000020">
    <property type="protein sequence ID" value="KAF4618037.1"/>
    <property type="molecule type" value="Genomic_DNA"/>
</dbReference>
<accession>A0A8H4QXC5</accession>
<dbReference type="Proteomes" id="UP000521872">
    <property type="component" value="Unassembled WGS sequence"/>
</dbReference>
<proteinExistence type="predicted"/>
<comment type="caution">
    <text evidence="1">The sequence shown here is derived from an EMBL/GenBank/DDBJ whole genome shotgun (WGS) entry which is preliminary data.</text>
</comment>
<protein>
    <recommendedName>
        <fullName evidence="3">J domain-containing protein</fullName>
    </recommendedName>
</protein>
<gene>
    <name evidence="1" type="ORF">D9613_012856</name>
</gene>
<dbReference type="InterPro" id="IPR036869">
    <property type="entry name" value="J_dom_sf"/>
</dbReference>